<name>A0A8J5WZX9_ZIZPA</name>
<reference evidence="2" key="2">
    <citation type="submission" date="2021-02" db="EMBL/GenBank/DDBJ databases">
        <authorList>
            <person name="Kimball J.A."/>
            <person name="Haas M.W."/>
            <person name="Macchietto M."/>
            <person name="Kono T."/>
            <person name="Duquette J."/>
            <person name="Shao M."/>
        </authorList>
    </citation>
    <scope>NUCLEOTIDE SEQUENCE</scope>
    <source>
        <tissue evidence="2">Fresh leaf tissue</tissue>
    </source>
</reference>
<dbReference type="EMBL" id="JAAALK010000079">
    <property type="protein sequence ID" value="KAG8098827.1"/>
    <property type="molecule type" value="Genomic_DNA"/>
</dbReference>
<dbReference type="PANTHER" id="PTHR33872">
    <property type="entry name" value="DNA POLYMERASE EPSILON CATALYTIC SUBUNIT A"/>
    <property type="match status" value="1"/>
</dbReference>
<evidence type="ECO:0000256" key="1">
    <source>
        <dbReference type="SAM" id="MobiDB-lite"/>
    </source>
</evidence>
<feature type="compositionally biased region" description="Low complexity" evidence="1">
    <location>
        <begin position="51"/>
        <end position="60"/>
    </location>
</feature>
<dbReference type="EMBL" id="JAAALK010000079">
    <property type="protein sequence ID" value="KAG8098830.1"/>
    <property type="molecule type" value="Genomic_DNA"/>
</dbReference>
<feature type="compositionally biased region" description="Basic and acidic residues" evidence="1">
    <location>
        <begin position="84"/>
        <end position="98"/>
    </location>
</feature>
<evidence type="ECO:0000313" key="2">
    <source>
        <dbReference type="EMBL" id="KAG8098829.1"/>
    </source>
</evidence>
<dbReference type="Proteomes" id="UP000729402">
    <property type="component" value="Unassembled WGS sequence"/>
</dbReference>
<dbReference type="AlphaFoldDB" id="A0A8J5WZX9"/>
<keyword evidence="3" id="KW-1185">Reference proteome</keyword>
<sequence>MGSLMAGWNSPVIGNEKKVRMMRNRSLTREEVDAFWRRQQRKTTSEDGGSTTTTTTTTTTIHSPLASPRAAGDVSPLASPGRAQQEETRPHPLRRQERMSMSSSMPSSPLARSAMTRADPYEAYCGVQQRVIPDHSPADMSSGCWWTRSSWAFLNDTPSPEEQKFGRRQTYACVQFHVARIVTGNA</sequence>
<organism evidence="2 3">
    <name type="scientific">Zizania palustris</name>
    <name type="common">Northern wild rice</name>
    <dbReference type="NCBI Taxonomy" id="103762"/>
    <lineage>
        <taxon>Eukaryota</taxon>
        <taxon>Viridiplantae</taxon>
        <taxon>Streptophyta</taxon>
        <taxon>Embryophyta</taxon>
        <taxon>Tracheophyta</taxon>
        <taxon>Spermatophyta</taxon>
        <taxon>Magnoliopsida</taxon>
        <taxon>Liliopsida</taxon>
        <taxon>Poales</taxon>
        <taxon>Poaceae</taxon>
        <taxon>BOP clade</taxon>
        <taxon>Oryzoideae</taxon>
        <taxon>Oryzeae</taxon>
        <taxon>Zizaniinae</taxon>
        <taxon>Zizania</taxon>
    </lineage>
</organism>
<gene>
    <name evidence="2" type="ORF">GUJ93_ZPchr0013g34223</name>
</gene>
<reference evidence="2" key="1">
    <citation type="journal article" date="2021" name="bioRxiv">
        <title>Whole Genome Assembly and Annotation of Northern Wild Rice, Zizania palustris L., Supports a Whole Genome Duplication in the Zizania Genus.</title>
        <authorList>
            <person name="Haas M."/>
            <person name="Kono T."/>
            <person name="Macchietto M."/>
            <person name="Millas R."/>
            <person name="McGilp L."/>
            <person name="Shao M."/>
            <person name="Duquette J."/>
            <person name="Hirsch C.N."/>
            <person name="Kimball J."/>
        </authorList>
    </citation>
    <scope>NUCLEOTIDE SEQUENCE</scope>
    <source>
        <tissue evidence="2">Fresh leaf tissue</tissue>
    </source>
</reference>
<evidence type="ECO:0000313" key="3">
    <source>
        <dbReference type="Proteomes" id="UP000729402"/>
    </source>
</evidence>
<comment type="caution">
    <text evidence="2">The sequence shown here is derived from an EMBL/GenBank/DDBJ whole genome shotgun (WGS) entry which is preliminary data.</text>
</comment>
<feature type="compositionally biased region" description="Low complexity" evidence="1">
    <location>
        <begin position="99"/>
        <end position="114"/>
    </location>
</feature>
<dbReference type="PANTHER" id="PTHR33872:SF8">
    <property type="match status" value="1"/>
</dbReference>
<feature type="region of interest" description="Disordered" evidence="1">
    <location>
        <begin position="34"/>
        <end position="114"/>
    </location>
</feature>
<accession>A0A8J5WZX9</accession>
<protein>
    <submittedName>
        <fullName evidence="2">Uncharacterized protein</fullName>
    </submittedName>
</protein>
<proteinExistence type="predicted"/>
<dbReference type="OrthoDB" id="1858881at2759"/>
<dbReference type="EMBL" id="JAAALK010000079">
    <property type="protein sequence ID" value="KAG8098829.1"/>
    <property type="molecule type" value="Genomic_DNA"/>
</dbReference>